<evidence type="ECO:0000256" key="1">
    <source>
        <dbReference type="SAM" id="SignalP"/>
    </source>
</evidence>
<reference evidence="2 3" key="1">
    <citation type="journal article" date="2012" name="J. Bacteriol.">
        <title>Complete genome sequences of Methylophaga sp. strain JAM1 and Methylophaga sp. strain JAM7.</title>
        <authorList>
            <person name="Villeneuve C."/>
            <person name="Martineau C."/>
            <person name="Mauffrey F."/>
            <person name="Villemur R."/>
        </authorList>
    </citation>
    <scope>NUCLEOTIDE SEQUENCE [LARGE SCALE GENOMIC DNA]</scope>
    <source>
        <strain evidence="2 3">JAM7</strain>
    </source>
</reference>
<evidence type="ECO:0000313" key="3">
    <source>
        <dbReference type="Proteomes" id="UP000009145"/>
    </source>
</evidence>
<dbReference type="PATRIC" id="fig|754477.3.peg.1555"/>
<accession>I1YII2</accession>
<sequence length="477" mass="53408" precursor="true">MNKIRQLTLLNSGKREAFMLLHKITLALLVILSLSTVSATATAANTTGESNLKAGVINYLLERQKQRLPDVFIDEYAGYLTQQLSGSPYIASLLGRASQPKSGKPFVNLGIIGDARYGGLTPATTKQALKELIEKIQLADPLANAMFYDLWLVSSRPDGLSLPANIESMLLAQRPSGAGALANIALIDGNAMLSDLIQNFTPKNQRRPAYIAADGYRQPLGDVYFIKAEYFPDNGDTHYTEQHWFWYESPPSFWPELTAELTTVDFNRIHERVNLPPAYVKNIVRSSGPSLRFTSHGLLKIDDPFLKAPGLESDLYTPSVKVQSLLGYAMVQPLRNKRDYFLYFNDFINAYSERCSNFIQNKVRYTTRADQVTTQGGFEVGRVKGKEHTVYADERYLPYYKAYTQRLNTMLAGDLFRLLSRGQNKDAIASGMSLINRKNGTVEALIDKGCDSKVVQVVYHNMLYETGKISADTSLRY</sequence>
<protein>
    <submittedName>
        <fullName evidence="2">Uncharacterized protein</fullName>
    </submittedName>
</protein>
<feature type="signal peptide" evidence="1">
    <location>
        <begin position="1"/>
        <end position="43"/>
    </location>
</feature>
<dbReference type="Proteomes" id="UP000009145">
    <property type="component" value="Chromosome"/>
</dbReference>
<dbReference type="STRING" id="754477.Q7C_1576"/>
<proteinExistence type="predicted"/>
<gene>
    <name evidence="2" type="ordered locus">Q7C_1576</name>
</gene>
<feature type="chain" id="PRO_5003654190" evidence="1">
    <location>
        <begin position="44"/>
        <end position="477"/>
    </location>
</feature>
<keyword evidence="3" id="KW-1185">Reference proteome</keyword>
<dbReference type="HOGENOM" id="CLU_572133_0_0_6"/>
<organism evidence="2 3">
    <name type="scientific">Methylophaga frappieri (strain ATCC BAA-2434 / DSM 25690 / JAM7)</name>
    <dbReference type="NCBI Taxonomy" id="754477"/>
    <lineage>
        <taxon>Bacteria</taxon>
        <taxon>Pseudomonadati</taxon>
        <taxon>Pseudomonadota</taxon>
        <taxon>Gammaproteobacteria</taxon>
        <taxon>Thiotrichales</taxon>
        <taxon>Piscirickettsiaceae</taxon>
        <taxon>Methylophaga</taxon>
    </lineage>
</organism>
<dbReference type="KEGG" id="mec:Q7C_1576"/>
<dbReference type="EMBL" id="CP003380">
    <property type="protein sequence ID" value="AFJ02725.1"/>
    <property type="molecule type" value="Genomic_DNA"/>
</dbReference>
<name>I1YII2_METFJ</name>
<dbReference type="AlphaFoldDB" id="I1YII2"/>
<dbReference type="RefSeq" id="WP_014704145.1">
    <property type="nucleotide sequence ID" value="NC_017856.1"/>
</dbReference>
<keyword evidence="1" id="KW-0732">Signal</keyword>
<evidence type="ECO:0000313" key="2">
    <source>
        <dbReference type="EMBL" id="AFJ02725.1"/>
    </source>
</evidence>